<evidence type="ECO:0000313" key="2">
    <source>
        <dbReference type="Proteomes" id="UP000320653"/>
    </source>
</evidence>
<organism evidence="1 2">
    <name type="scientific">Neorhizobium alkalisoli</name>
    <dbReference type="NCBI Taxonomy" id="528178"/>
    <lineage>
        <taxon>Bacteria</taxon>
        <taxon>Pseudomonadati</taxon>
        <taxon>Pseudomonadota</taxon>
        <taxon>Alphaproteobacteria</taxon>
        <taxon>Hyphomicrobiales</taxon>
        <taxon>Rhizobiaceae</taxon>
        <taxon>Rhizobium/Agrobacterium group</taxon>
        <taxon>Neorhizobium</taxon>
    </lineage>
</organism>
<dbReference type="EMBL" id="VIWP01000004">
    <property type="protein sequence ID" value="TWF52948.1"/>
    <property type="molecule type" value="Genomic_DNA"/>
</dbReference>
<keyword evidence="2" id="KW-1185">Reference proteome</keyword>
<protein>
    <submittedName>
        <fullName evidence="1">Uncharacterized protein</fullName>
    </submittedName>
</protein>
<accession>A0A561QRC2</accession>
<name>A0A561QRC2_9HYPH</name>
<dbReference type="AlphaFoldDB" id="A0A561QRC2"/>
<sequence length="30" mass="3172">MEGGHANPYVGPVRISDLYAGNLVVTAIKE</sequence>
<comment type="caution">
    <text evidence="1">The sequence shown here is derived from an EMBL/GenBank/DDBJ whole genome shotgun (WGS) entry which is preliminary data.</text>
</comment>
<gene>
    <name evidence="1" type="ORF">FHW37_104217</name>
</gene>
<evidence type="ECO:0000313" key="1">
    <source>
        <dbReference type="EMBL" id="TWF52948.1"/>
    </source>
</evidence>
<dbReference type="Proteomes" id="UP000320653">
    <property type="component" value="Unassembled WGS sequence"/>
</dbReference>
<proteinExistence type="predicted"/>
<reference evidence="1 2" key="1">
    <citation type="submission" date="2019-06" db="EMBL/GenBank/DDBJ databases">
        <title>Sorghum-associated microbial communities from plants grown in Nebraska, USA.</title>
        <authorList>
            <person name="Schachtman D."/>
        </authorList>
    </citation>
    <scope>NUCLEOTIDE SEQUENCE [LARGE SCALE GENOMIC DNA]</scope>
    <source>
        <strain evidence="1 2">1225</strain>
    </source>
</reference>